<feature type="signal peptide" evidence="2">
    <location>
        <begin position="1"/>
        <end position="17"/>
    </location>
</feature>
<name>A0A3N4J7M2_9PEZI</name>
<keyword evidence="2" id="KW-0732">Signal</keyword>
<accession>A0A3N4J7M2</accession>
<dbReference type="OrthoDB" id="2342176at2759"/>
<reference evidence="3 4" key="1">
    <citation type="journal article" date="2018" name="Nat. Ecol. Evol.">
        <title>Pezizomycetes genomes reveal the molecular basis of ectomycorrhizal truffle lifestyle.</title>
        <authorList>
            <person name="Murat C."/>
            <person name="Payen T."/>
            <person name="Noel B."/>
            <person name="Kuo A."/>
            <person name="Morin E."/>
            <person name="Chen J."/>
            <person name="Kohler A."/>
            <person name="Krizsan K."/>
            <person name="Balestrini R."/>
            <person name="Da Silva C."/>
            <person name="Montanini B."/>
            <person name="Hainaut M."/>
            <person name="Levati E."/>
            <person name="Barry K.W."/>
            <person name="Belfiori B."/>
            <person name="Cichocki N."/>
            <person name="Clum A."/>
            <person name="Dockter R.B."/>
            <person name="Fauchery L."/>
            <person name="Guy J."/>
            <person name="Iotti M."/>
            <person name="Le Tacon F."/>
            <person name="Lindquist E.A."/>
            <person name="Lipzen A."/>
            <person name="Malagnac F."/>
            <person name="Mello A."/>
            <person name="Molinier V."/>
            <person name="Miyauchi S."/>
            <person name="Poulain J."/>
            <person name="Riccioni C."/>
            <person name="Rubini A."/>
            <person name="Sitrit Y."/>
            <person name="Splivallo R."/>
            <person name="Traeger S."/>
            <person name="Wang M."/>
            <person name="Zifcakova L."/>
            <person name="Wipf D."/>
            <person name="Zambonelli A."/>
            <person name="Paolocci F."/>
            <person name="Nowrousian M."/>
            <person name="Ottonello S."/>
            <person name="Baldrian P."/>
            <person name="Spatafora J.W."/>
            <person name="Henrissat B."/>
            <person name="Nagy L.G."/>
            <person name="Aury J.M."/>
            <person name="Wincker P."/>
            <person name="Grigoriev I.V."/>
            <person name="Bonfante P."/>
            <person name="Martin F.M."/>
        </authorList>
    </citation>
    <scope>NUCLEOTIDE SEQUENCE [LARGE SCALE GENOMIC DNA]</scope>
    <source>
        <strain evidence="3 4">120613-1</strain>
    </source>
</reference>
<proteinExistence type="predicted"/>
<organism evidence="3 4">
    <name type="scientific">Choiromyces venosus 120613-1</name>
    <dbReference type="NCBI Taxonomy" id="1336337"/>
    <lineage>
        <taxon>Eukaryota</taxon>
        <taxon>Fungi</taxon>
        <taxon>Dikarya</taxon>
        <taxon>Ascomycota</taxon>
        <taxon>Pezizomycotina</taxon>
        <taxon>Pezizomycetes</taxon>
        <taxon>Pezizales</taxon>
        <taxon>Tuberaceae</taxon>
        <taxon>Choiromyces</taxon>
    </lineage>
</organism>
<evidence type="ECO:0000256" key="2">
    <source>
        <dbReference type="SAM" id="SignalP"/>
    </source>
</evidence>
<dbReference type="PANTHER" id="PTHR36182">
    <property type="entry name" value="PROTEIN, PUTATIVE (AFU_ORTHOLOGUE AFUA_6G10930)-RELATED"/>
    <property type="match status" value="1"/>
</dbReference>
<keyword evidence="4" id="KW-1185">Reference proteome</keyword>
<feature type="region of interest" description="Disordered" evidence="1">
    <location>
        <begin position="311"/>
        <end position="388"/>
    </location>
</feature>
<dbReference type="AlphaFoldDB" id="A0A3N4J7M2"/>
<feature type="chain" id="PRO_5017922860" description="Lytic polysaccharide monooxygenase" evidence="2">
    <location>
        <begin position="18"/>
        <end position="441"/>
    </location>
</feature>
<evidence type="ECO:0000313" key="3">
    <source>
        <dbReference type="EMBL" id="RPA94279.1"/>
    </source>
</evidence>
<evidence type="ECO:0000256" key="1">
    <source>
        <dbReference type="SAM" id="MobiDB-lite"/>
    </source>
</evidence>
<evidence type="ECO:0000313" key="4">
    <source>
        <dbReference type="Proteomes" id="UP000276215"/>
    </source>
</evidence>
<feature type="compositionally biased region" description="Low complexity" evidence="1">
    <location>
        <begin position="311"/>
        <end position="375"/>
    </location>
</feature>
<dbReference type="Proteomes" id="UP000276215">
    <property type="component" value="Unassembled WGS sequence"/>
</dbReference>
<dbReference type="Gene3D" id="2.70.50.70">
    <property type="match status" value="1"/>
</dbReference>
<sequence>MHSLSILLLFLLPLASAHMTLNHPCPLNHPGNPNTSPGTGDYDYKSPIKAATFPCKGFQKLLGTPAGKSVETWAAGSTQNFTLAGTVTHGGGSCQASISEDGGKTFRVIRSYVGGCPALGKEFDFVVPKETKSGDVLFAWTWFNNLGGREMYMNCAAVTISNGGTQGLSHLPEIFQANLGNGCETVPSRDLLFPTPGDDVAIVNPAASAPVGNCELGLPAGSRGNFTSALVSPAPATPSAPSVAASKSATLVAPSSPSSFANPTGCMCICGGPSGYAANILPLSALDNIAEKTPASFLIDQFPNITGAFFSTPSASSSATRRSTSTTSGTSSPTTTKPASGSSSPETTNSSEAIKSSSSTTNSSETTKTSEASAKGRTLSSSSQASGLPKPTEIIVKISSSGGLIRSSRRRLQRRLWLTNLGSGRSQYFPVFVFPLSLDIG</sequence>
<gene>
    <name evidence="3" type="ORF">L873DRAFT_1846705</name>
</gene>
<evidence type="ECO:0008006" key="5">
    <source>
        <dbReference type="Google" id="ProtNLM"/>
    </source>
</evidence>
<protein>
    <recommendedName>
        <fullName evidence="5">Lytic polysaccharide monooxygenase</fullName>
    </recommendedName>
</protein>
<dbReference type="PANTHER" id="PTHR36182:SF1">
    <property type="entry name" value="PROTEIN, PUTATIVE (AFU_ORTHOLOGUE AFUA_6G10930)-RELATED"/>
    <property type="match status" value="1"/>
</dbReference>
<dbReference type="EMBL" id="ML120439">
    <property type="protein sequence ID" value="RPA94279.1"/>
    <property type="molecule type" value="Genomic_DNA"/>
</dbReference>